<feature type="non-terminal residue" evidence="1">
    <location>
        <position position="1"/>
    </location>
</feature>
<dbReference type="EMBL" id="JAUTXU010000036">
    <property type="protein sequence ID" value="KAK3717685.1"/>
    <property type="molecule type" value="Genomic_DNA"/>
</dbReference>
<accession>A0ACC3NIV9</accession>
<feature type="non-terminal residue" evidence="1">
    <location>
        <position position="108"/>
    </location>
</feature>
<comment type="caution">
    <text evidence="1">The sequence shown here is derived from an EMBL/GenBank/DDBJ whole genome shotgun (WGS) entry which is preliminary data.</text>
</comment>
<reference evidence="1" key="1">
    <citation type="submission" date="2023-07" db="EMBL/GenBank/DDBJ databases">
        <title>Black Yeasts Isolated from many extreme environments.</title>
        <authorList>
            <person name="Coleine C."/>
            <person name="Stajich J.E."/>
            <person name="Selbmann L."/>
        </authorList>
    </citation>
    <scope>NUCLEOTIDE SEQUENCE</scope>
    <source>
        <strain evidence="1">CCFEE 5714</strain>
    </source>
</reference>
<gene>
    <name evidence="1" type="ORF">LTR37_005752</name>
</gene>
<sequence length="108" mass="12215">SLLMCYTLSVGSVLYRRIYAPETLPPAQFSLGRWGIPVNSAAVGFGMWAFFWCFWPQETPVTASGFNWASVIFIGVIIFSMFYYVFRARHKYMGPVMDIAGRHGNSIS</sequence>
<proteinExistence type="predicted"/>
<keyword evidence="2" id="KW-1185">Reference proteome</keyword>
<organism evidence="1 2">
    <name type="scientific">Vermiconidia calcicola</name>
    <dbReference type="NCBI Taxonomy" id="1690605"/>
    <lineage>
        <taxon>Eukaryota</taxon>
        <taxon>Fungi</taxon>
        <taxon>Dikarya</taxon>
        <taxon>Ascomycota</taxon>
        <taxon>Pezizomycotina</taxon>
        <taxon>Dothideomycetes</taxon>
        <taxon>Dothideomycetidae</taxon>
        <taxon>Mycosphaerellales</taxon>
        <taxon>Extremaceae</taxon>
        <taxon>Vermiconidia</taxon>
    </lineage>
</organism>
<dbReference type="Proteomes" id="UP001281147">
    <property type="component" value="Unassembled WGS sequence"/>
</dbReference>
<name>A0ACC3NIV9_9PEZI</name>
<protein>
    <submittedName>
        <fullName evidence="1">Uncharacterized protein</fullName>
    </submittedName>
</protein>
<evidence type="ECO:0000313" key="1">
    <source>
        <dbReference type="EMBL" id="KAK3717685.1"/>
    </source>
</evidence>
<evidence type="ECO:0000313" key="2">
    <source>
        <dbReference type="Proteomes" id="UP001281147"/>
    </source>
</evidence>